<feature type="transmembrane region" description="Helical" evidence="1">
    <location>
        <begin position="41"/>
        <end position="60"/>
    </location>
</feature>
<sequence>MPAADATRRSGAGPLSATGWGTLLAGAALLGAGYGYGYGEAAALGLTCLAAVVTAVIWTVPKPQLAAERRIAPRKVGRGDPADGIVTLTNTGTRTRRGLRATDMCGDQPLTMDVPVLRAGGSQELHYALPTARRGRITVGPLRLERTDPLGLARRIRSYGSADTLVVRPRICLLPVLPSGKAHHVEGPTSDTADDGSLTFHALREYVLGDDLRRVHWRSTARTGTLMVRQMVDVSLPHTTLVLDTRPGAYVSDDDFELAVDAAASIAYAAARSNFPVHVLSEAGPVLHTDGSGNDADALLDRLALIGRSDRKSAASAFDGLEHHRGGGSLVVVTGTGDTDGLTALGRVRRRFDRVTMLRAGEDMAAPDAQGVSSATVDVPQLHIASLDALLAGWRWEAVR</sequence>
<dbReference type="RefSeq" id="WP_399644615.1">
    <property type="nucleotide sequence ID" value="NZ_JBITYG010000001.1"/>
</dbReference>
<keyword evidence="1" id="KW-1133">Transmembrane helix</keyword>
<evidence type="ECO:0000313" key="3">
    <source>
        <dbReference type="EMBL" id="MFI9099958.1"/>
    </source>
</evidence>
<evidence type="ECO:0000259" key="2">
    <source>
        <dbReference type="Pfam" id="PF01882"/>
    </source>
</evidence>
<proteinExistence type="predicted"/>
<dbReference type="InterPro" id="IPR002881">
    <property type="entry name" value="DUF58"/>
</dbReference>
<name>A0ABW8C0K1_9ACTN</name>
<comment type="caution">
    <text evidence="3">The sequence shown here is derived from an EMBL/GenBank/DDBJ whole genome shotgun (WGS) entry which is preliminary data.</text>
</comment>
<dbReference type="Pfam" id="PF01882">
    <property type="entry name" value="DUF58"/>
    <property type="match status" value="1"/>
</dbReference>
<reference evidence="3 4" key="1">
    <citation type="submission" date="2024-10" db="EMBL/GenBank/DDBJ databases">
        <title>The Natural Products Discovery Center: Release of the First 8490 Sequenced Strains for Exploring Actinobacteria Biosynthetic Diversity.</title>
        <authorList>
            <person name="Kalkreuter E."/>
            <person name="Kautsar S.A."/>
            <person name="Yang D."/>
            <person name="Bader C.D."/>
            <person name="Teijaro C.N."/>
            <person name="Fluegel L."/>
            <person name="Davis C.M."/>
            <person name="Simpson J.R."/>
            <person name="Lauterbach L."/>
            <person name="Steele A.D."/>
            <person name="Gui C."/>
            <person name="Meng S."/>
            <person name="Li G."/>
            <person name="Viehrig K."/>
            <person name="Ye F."/>
            <person name="Su P."/>
            <person name="Kiefer A.F."/>
            <person name="Nichols A."/>
            <person name="Cepeda A.J."/>
            <person name="Yan W."/>
            <person name="Fan B."/>
            <person name="Jiang Y."/>
            <person name="Adhikari A."/>
            <person name="Zheng C.-J."/>
            <person name="Schuster L."/>
            <person name="Cowan T.M."/>
            <person name="Smanski M.J."/>
            <person name="Chevrette M.G."/>
            <person name="De Carvalho L.P.S."/>
            <person name="Shen B."/>
        </authorList>
    </citation>
    <scope>NUCLEOTIDE SEQUENCE [LARGE SCALE GENOMIC DNA]</scope>
    <source>
        <strain evidence="3 4">NPDC053399</strain>
    </source>
</reference>
<evidence type="ECO:0000313" key="4">
    <source>
        <dbReference type="Proteomes" id="UP001614394"/>
    </source>
</evidence>
<dbReference type="Proteomes" id="UP001614394">
    <property type="component" value="Unassembled WGS sequence"/>
</dbReference>
<organism evidence="3 4">
    <name type="scientific">Streptomyces fildesensis</name>
    <dbReference type="NCBI Taxonomy" id="375757"/>
    <lineage>
        <taxon>Bacteria</taxon>
        <taxon>Bacillati</taxon>
        <taxon>Actinomycetota</taxon>
        <taxon>Actinomycetes</taxon>
        <taxon>Kitasatosporales</taxon>
        <taxon>Streptomycetaceae</taxon>
        <taxon>Streptomyces</taxon>
    </lineage>
</organism>
<protein>
    <submittedName>
        <fullName evidence="3">DUF58 domain-containing protein</fullName>
    </submittedName>
</protein>
<dbReference type="PANTHER" id="PTHR34351:SF1">
    <property type="entry name" value="SLR1927 PROTEIN"/>
    <property type="match status" value="1"/>
</dbReference>
<dbReference type="PANTHER" id="PTHR34351">
    <property type="entry name" value="SLR1927 PROTEIN-RELATED"/>
    <property type="match status" value="1"/>
</dbReference>
<feature type="transmembrane region" description="Helical" evidence="1">
    <location>
        <begin position="12"/>
        <end position="35"/>
    </location>
</feature>
<keyword evidence="1" id="KW-0472">Membrane</keyword>
<evidence type="ECO:0000256" key="1">
    <source>
        <dbReference type="SAM" id="Phobius"/>
    </source>
</evidence>
<feature type="domain" description="DUF58" evidence="2">
    <location>
        <begin position="203"/>
        <end position="353"/>
    </location>
</feature>
<keyword evidence="1" id="KW-0812">Transmembrane</keyword>
<dbReference type="EMBL" id="JBITYG010000001">
    <property type="protein sequence ID" value="MFI9099958.1"/>
    <property type="molecule type" value="Genomic_DNA"/>
</dbReference>
<keyword evidence="4" id="KW-1185">Reference proteome</keyword>
<gene>
    <name evidence="3" type="ORF">ACIGXA_05505</name>
</gene>
<accession>A0ABW8C0K1</accession>